<organism evidence="2 3">
    <name type="scientific">Pseudoalteromonas denitrificans DSM 6059</name>
    <dbReference type="NCBI Taxonomy" id="1123010"/>
    <lineage>
        <taxon>Bacteria</taxon>
        <taxon>Pseudomonadati</taxon>
        <taxon>Pseudomonadota</taxon>
        <taxon>Gammaproteobacteria</taxon>
        <taxon>Alteromonadales</taxon>
        <taxon>Pseudoalteromonadaceae</taxon>
        <taxon>Pseudoalteromonas</taxon>
    </lineage>
</organism>
<feature type="transmembrane region" description="Helical" evidence="1">
    <location>
        <begin position="97"/>
        <end position="118"/>
    </location>
</feature>
<protein>
    <recommendedName>
        <fullName evidence="4">Integral membrane protein TIGR01906</fullName>
    </recommendedName>
</protein>
<feature type="transmembrane region" description="Helical" evidence="1">
    <location>
        <begin position="130"/>
        <end position="149"/>
    </location>
</feature>
<evidence type="ECO:0000313" key="2">
    <source>
        <dbReference type="EMBL" id="SFD39510.1"/>
    </source>
</evidence>
<dbReference type="STRING" id="1123010.SAMN02745724_04387"/>
<evidence type="ECO:0000256" key="1">
    <source>
        <dbReference type="SAM" id="Phobius"/>
    </source>
</evidence>
<dbReference type="RefSeq" id="WP_177208133.1">
    <property type="nucleotide sequence ID" value="NZ_FOLO01000054.1"/>
</dbReference>
<reference evidence="2 3" key="1">
    <citation type="submission" date="2016-10" db="EMBL/GenBank/DDBJ databases">
        <authorList>
            <person name="de Groot N.N."/>
        </authorList>
    </citation>
    <scope>NUCLEOTIDE SEQUENCE [LARGE SCALE GENOMIC DNA]</scope>
    <source>
        <strain evidence="2 3">DSM 6059</strain>
    </source>
</reference>
<accession>A0A1I1S925</accession>
<keyword evidence="1" id="KW-0812">Transmembrane</keyword>
<evidence type="ECO:0008006" key="4">
    <source>
        <dbReference type="Google" id="ProtNLM"/>
    </source>
</evidence>
<dbReference type="Pfam" id="PF07314">
    <property type="entry name" value="Lit"/>
    <property type="match status" value="1"/>
</dbReference>
<keyword evidence="1" id="KW-1133">Transmembrane helix</keyword>
<dbReference type="AlphaFoldDB" id="A0A1I1S925"/>
<dbReference type="InterPro" id="IPR010178">
    <property type="entry name" value="Lit"/>
</dbReference>
<name>A0A1I1S925_9GAMM</name>
<dbReference type="Proteomes" id="UP000198862">
    <property type="component" value="Unassembled WGS sequence"/>
</dbReference>
<gene>
    <name evidence="2" type="ORF">SAMN02745724_04387</name>
</gene>
<evidence type="ECO:0000313" key="3">
    <source>
        <dbReference type="Proteomes" id="UP000198862"/>
    </source>
</evidence>
<feature type="transmembrane region" description="Helical" evidence="1">
    <location>
        <begin position="185"/>
        <end position="207"/>
    </location>
</feature>
<proteinExistence type="predicted"/>
<keyword evidence="1" id="KW-0472">Membrane</keyword>
<sequence length="222" mass="26045">MLKLNFLYPSFYSLLEIDKTINQFSPQNHYKKGFEFTSHEQRLLIFSEIVKSVHDDGIGLAQIHYSYINNKNKEQNTLFLHQAEVIHLQDVALLINLLMKLAIGFIVIWLLFIFGFIYQKKPLPDFKSQLILISTFLLSCVLVVLALGAKNVFYWLHTVIFPADNQWFFYYQDSLMTTLMKAPDLFAPISIVLLILAMVVFILIQWLTLKLSYFIHRDFKLN</sequence>
<dbReference type="EMBL" id="FOLO01000054">
    <property type="protein sequence ID" value="SFD39510.1"/>
    <property type="molecule type" value="Genomic_DNA"/>
</dbReference>
<keyword evidence="3" id="KW-1185">Reference proteome</keyword>